<evidence type="ECO:0000256" key="2">
    <source>
        <dbReference type="ARBA" id="ARBA00023125"/>
    </source>
</evidence>
<dbReference type="InterPro" id="IPR018060">
    <property type="entry name" value="HTH_AraC"/>
</dbReference>
<name>A0A6I0SUI9_BACT4</name>
<dbReference type="Proteomes" id="UP000436858">
    <property type="component" value="Unassembled WGS sequence"/>
</dbReference>
<protein>
    <submittedName>
        <fullName evidence="6">Helix-turn-helix transcriptional regulator</fullName>
    </submittedName>
</protein>
<reference evidence="7" key="2">
    <citation type="submission" date="2021-06" db="EMBL/GenBank/DDBJ databases">
        <title>Interrogation of the integrated mobile genetic elements in gut-associated Bacteroides with a consensus prediction approach.</title>
        <authorList>
            <person name="Campbell D.E."/>
            <person name="Leigh J.R."/>
            <person name="Kim T."/>
            <person name="England W."/>
            <person name="Whitaker R.J."/>
            <person name="Degnan P.H."/>
        </authorList>
    </citation>
    <scope>NUCLEOTIDE SEQUENCE</scope>
    <source>
        <strain evidence="7">VPI-3443</strain>
    </source>
</reference>
<reference evidence="8 9" key="1">
    <citation type="journal article" date="2019" name="Nat. Med.">
        <title>A library of human gut bacterial isolates paired with longitudinal multiomics data enables mechanistic microbiome research.</title>
        <authorList>
            <person name="Poyet M."/>
            <person name="Groussin M."/>
            <person name="Gibbons S.M."/>
            <person name="Avila-Pacheco J."/>
            <person name="Jiang X."/>
            <person name="Kearney S.M."/>
            <person name="Perrotta A.R."/>
            <person name="Berdy B."/>
            <person name="Zhao S."/>
            <person name="Lieberman T.D."/>
            <person name="Swanson P.K."/>
            <person name="Smith M."/>
            <person name="Roesemann S."/>
            <person name="Alexander J.E."/>
            <person name="Rich S.A."/>
            <person name="Livny J."/>
            <person name="Vlamakis H."/>
            <person name="Clish C."/>
            <person name="Bullock K."/>
            <person name="Deik A."/>
            <person name="Scott J."/>
            <person name="Pierce K.A."/>
            <person name="Xavier R.J."/>
            <person name="Alm E.J."/>
        </authorList>
    </citation>
    <scope>NUCLEOTIDE SEQUENCE [LARGE SCALE GENOMIC DNA]</scope>
    <source>
        <strain evidence="6 8">BIOML-A162</strain>
        <strain evidence="5 9">BIOML-A165</strain>
    </source>
</reference>
<evidence type="ECO:0000256" key="3">
    <source>
        <dbReference type="ARBA" id="ARBA00023163"/>
    </source>
</evidence>
<evidence type="ECO:0000259" key="4">
    <source>
        <dbReference type="PROSITE" id="PS01124"/>
    </source>
</evidence>
<dbReference type="InterPro" id="IPR009057">
    <property type="entry name" value="Homeodomain-like_sf"/>
</dbReference>
<organism evidence="6 8">
    <name type="scientific">Bacteroides thetaiotaomicron</name>
    <dbReference type="NCBI Taxonomy" id="818"/>
    <lineage>
        <taxon>Bacteria</taxon>
        <taxon>Pseudomonadati</taxon>
        <taxon>Bacteroidota</taxon>
        <taxon>Bacteroidia</taxon>
        <taxon>Bacteroidales</taxon>
        <taxon>Bacteroidaceae</taxon>
        <taxon>Bacteroides</taxon>
    </lineage>
</organism>
<gene>
    <name evidence="6" type="ORF">GAN91_02890</name>
    <name evidence="5" type="ORF">GAN93_03540</name>
    <name evidence="7" type="ORF">KQP74_13145</name>
</gene>
<dbReference type="SMART" id="SM00342">
    <property type="entry name" value="HTH_ARAC"/>
    <property type="match status" value="1"/>
</dbReference>
<evidence type="ECO:0000313" key="6">
    <source>
        <dbReference type="EMBL" id="KAB4486971.1"/>
    </source>
</evidence>
<sequence>MQIKNGLDDCACCSSNGSDTHRRFVKREFEQWERISFPPEAGYILFILEGEIKIENTKEVNVCGINRMILLGYNHEYHIKAVTKGLMLVLSFTTHYHVCVNINAERVWRAMKSLKYQFNTLEMVTPMLDFVKSVLFYLDQKIYCDYLQESKAVEIFIIYRFFYTSEELAHFFYPVLYKDLSFDTLVRTNFNQAKTVQELADLCGYSLSKFKGVFVRHFGISPYQWMQQQKISKIKASLLDKTIPIKSIAYELGFVDQSHLNAFCKKYLNATPLQIRNSSEVKKQSEN</sequence>
<evidence type="ECO:0000313" key="9">
    <source>
        <dbReference type="Proteomes" id="UP000460317"/>
    </source>
</evidence>
<dbReference type="GO" id="GO:0043565">
    <property type="term" value="F:sequence-specific DNA binding"/>
    <property type="evidence" value="ECO:0007669"/>
    <property type="project" value="InterPro"/>
</dbReference>
<dbReference type="RefSeq" id="WP_130041292.1">
    <property type="nucleotide sequence ID" value="NZ_BQNN01000001.1"/>
</dbReference>
<accession>A0A6I0SUI9</accession>
<keyword evidence="2" id="KW-0238">DNA-binding</keyword>
<dbReference type="GO" id="GO:0003700">
    <property type="term" value="F:DNA-binding transcription factor activity"/>
    <property type="evidence" value="ECO:0007669"/>
    <property type="project" value="InterPro"/>
</dbReference>
<dbReference type="PROSITE" id="PS01124">
    <property type="entry name" value="HTH_ARAC_FAMILY_2"/>
    <property type="match status" value="1"/>
</dbReference>
<dbReference type="Pfam" id="PF12833">
    <property type="entry name" value="HTH_18"/>
    <property type="match status" value="1"/>
</dbReference>
<proteinExistence type="predicted"/>
<dbReference type="Proteomes" id="UP000460317">
    <property type="component" value="Unassembled WGS sequence"/>
</dbReference>
<dbReference type="SUPFAM" id="SSF46689">
    <property type="entry name" value="Homeodomain-like"/>
    <property type="match status" value="2"/>
</dbReference>
<evidence type="ECO:0000313" key="5">
    <source>
        <dbReference type="EMBL" id="KAB4454748.1"/>
    </source>
</evidence>
<evidence type="ECO:0000256" key="1">
    <source>
        <dbReference type="ARBA" id="ARBA00023015"/>
    </source>
</evidence>
<keyword evidence="1" id="KW-0805">Transcription regulation</keyword>
<dbReference type="AlphaFoldDB" id="A0A6I0SUI9"/>
<dbReference type="EMBL" id="CP083685">
    <property type="protein sequence ID" value="UYU88906.1"/>
    <property type="molecule type" value="Genomic_DNA"/>
</dbReference>
<dbReference type="PANTHER" id="PTHR43280">
    <property type="entry name" value="ARAC-FAMILY TRANSCRIPTIONAL REGULATOR"/>
    <property type="match status" value="1"/>
</dbReference>
<dbReference type="EMBL" id="WCSB01000002">
    <property type="protein sequence ID" value="KAB4454748.1"/>
    <property type="molecule type" value="Genomic_DNA"/>
</dbReference>
<feature type="domain" description="HTH araC/xylS-type" evidence="4">
    <location>
        <begin position="180"/>
        <end position="278"/>
    </location>
</feature>
<keyword evidence="3" id="KW-0804">Transcription</keyword>
<dbReference type="EMBL" id="WCRY01000002">
    <property type="protein sequence ID" value="KAB4486971.1"/>
    <property type="molecule type" value="Genomic_DNA"/>
</dbReference>
<evidence type="ECO:0000313" key="8">
    <source>
        <dbReference type="Proteomes" id="UP000436858"/>
    </source>
</evidence>
<evidence type="ECO:0000313" key="7">
    <source>
        <dbReference type="EMBL" id="UYU88906.1"/>
    </source>
</evidence>
<dbReference type="PANTHER" id="PTHR43280:SF10">
    <property type="entry name" value="REGULATORY PROTEIN POCR"/>
    <property type="match status" value="1"/>
</dbReference>
<dbReference type="Proteomes" id="UP001162960">
    <property type="component" value="Chromosome"/>
</dbReference>
<dbReference type="Gene3D" id="1.10.10.60">
    <property type="entry name" value="Homeodomain-like"/>
    <property type="match status" value="1"/>
</dbReference>